<evidence type="ECO:0000313" key="2">
    <source>
        <dbReference type="Proteomes" id="UP001165960"/>
    </source>
</evidence>
<comment type="caution">
    <text evidence="1">The sequence shown here is derived from an EMBL/GenBank/DDBJ whole genome shotgun (WGS) entry which is preliminary data.</text>
</comment>
<proteinExistence type="predicted"/>
<organism evidence="1 2">
    <name type="scientific">Entomophthora muscae</name>
    <dbReference type="NCBI Taxonomy" id="34485"/>
    <lineage>
        <taxon>Eukaryota</taxon>
        <taxon>Fungi</taxon>
        <taxon>Fungi incertae sedis</taxon>
        <taxon>Zoopagomycota</taxon>
        <taxon>Entomophthoromycotina</taxon>
        <taxon>Entomophthoromycetes</taxon>
        <taxon>Entomophthorales</taxon>
        <taxon>Entomophthoraceae</taxon>
        <taxon>Entomophthora</taxon>
    </lineage>
</organism>
<name>A0ACC2RF06_9FUNG</name>
<evidence type="ECO:0000313" key="1">
    <source>
        <dbReference type="EMBL" id="KAJ9048641.1"/>
    </source>
</evidence>
<sequence length="73" mass="8444">MVPIRAASEEKRDDYGICRNCPVRSSPFSFFGFPQYGGIRNDENGFQRKKKFFLQNPVPVECAPALWAWQDKT</sequence>
<accession>A0ACC2RF06</accession>
<reference evidence="1" key="1">
    <citation type="submission" date="2022-04" db="EMBL/GenBank/DDBJ databases">
        <title>Genome of the entomopathogenic fungus Entomophthora muscae.</title>
        <authorList>
            <person name="Elya C."/>
            <person name="Lovett B.R."/>
            <person name="Lee E."/>
            <person name="Macias A.M."/>
            <person name="Hajek A.E."/>
            <person name="De Bivort B.L."/>
            <person name="Kasson M.T."/>
            <person name="De Fine Licht H.H."/>
            <person name="Stajich J.E."/>
        </authorList>
    </citation>
    <scope>NUCLEOTIDE SEQUENCE</scope>
    <source>
        <strain evidence="1">Berkeley</strain>
    </source>
</reference>
<keyword evidence="2" id="KW-1185">Reference proteome</keyword>
<protein>
    <submittedName>
        <fullName evidence="1">Uncharacterized protein</fullName>
    </submittedName>
</protein>
<dbReference type="Proteomes" id="UP001165960">
    <property type="component" value="Unassembled WGS sequence"/>
</dbReference>
<dbReference type="EMBL" id="QTSX02007351">
    <property type="protein sequence ID" value="KAJ9048641.1"/>
    <property type="molecule type" value="Genomic_DNA"/>
</dbReference>
<gene>
    <name evidence="1" type="ORF">DSO57_1032890</name>
</gene>